<evidence type="ECO:0000256" key="1">
    <source>
        <dbReference type="ARBA" id="ARBA00004123"/>
    </source>
</evidence>
<reference evidence="9 10" key="1">
    <citation type="journal article" date="2024" name="bioRxiv">
        <title>Comparative genomics of Cryptococcus and Kwoniella reveals pathogenesis evolution and contrasting karyotype dynamics via intercentromeric recombination or chromosome fusion.</title>
        <authorList>
            <person name="Coelho M.A."/>
            <person name="David-Palma M."/>
            <person name="Shea T."/>
            <person name="Bowers K."/>
            <person name="McGinley-Smith S."/>
            <person name="Mohammad A.W."/>
            <person name="Gnirke A."/>
            <person name="Yurkov A.M."/>
            <person name="Nowrousian M."/>
            <person name="Sun S."/>
            <person name="Cuomo C.A."/>
            <person name="Heitman J."/>
        </authorList>
    </citation>
    <scope>NUCLEOTIDE SEQUENCE [LARGE SCALE GENOMIC DNA]</scope>
    <source>
        <strain evidence="9 10">CBS 13917</strain>
    </source>
</reference>
<dbReference type="InterPro" id="IPR013087">
    <property type="entry name" value="Znf_C2H2_type"/>
</dbReference>
<comment type="caution">
    <text evidence="9">The sequence shown here is derived from an EMBL/GenBank/DDBJ whole genome shotgun (WGS) entry which is preliminary data.</text>
</comment>
<evidence type="ECO:0000256" key="2">
    <source>
        <dbReference type="ARBA" id="ARBA00022723"/>
    </source>
</evidence>
<comment type="subcellular location">
    <subcellularLocation>
        <location evidence="1">Nucleus</location>
    </subcellularLocation>
</comment>
<dbReference type="InterPro" id="IPR036236">
    <property type="entry name" value="Znf_C2H2_sf"/>
</dbReference>
<dbReference type="GO" id="GO:0000978">
    <property type="term" value="F:RNA polymerase II cis-regulatory region sequence-specific DNA binding"/>
    <property type="evidence" value="ECO:0007669"/>
    <property type="project" value="InterPro"/>
</dbReference>
<dbReference type="PROSITE" id="PS00028">
    <property type="entry name" value="ZINC_FINGER_C2H2_1"/>
    <property type="match status" value="2"/>
</dbReference>
<dbReference type="PROSITE" id="PS50157">
    <property type="entry name" value="ZINC_FINGER_C2H2_2"/>
    <property type="match status" value="2"/>
</dbReference>
<evidence type="ECO:0000256" key="7">
    <source>
        <dbReference type="PROSITE-ProRule" id="PRU00042"/>
    </source>
</evidence>
<dbReference type="SMART" id="SM00355">
    <property type="entry name" value="ZnF_C2H2"/>
    <property type="match status" value="2"/>
</dbReference>
<dbReference type="GO" id="GO:0008270">
    <property type="term" value="F:zinc ion binding"/>
    <property type="evidence" value="ECO:0007669"/>
    <property type="project" value="UniProtKB-KW"/>
</dbReference>
<dbReference type="EMBL" id="JBCAWK010000011">
    <property type="protein sequence ID" value="KAK8846767.1"/>
    <property type="molecule type" value="Genomic_DNA"/>
</dbReference>
<keyword evidence="4 7" id="KW-0863">Zinc-finger</keyword>
<evidence type="ECO:0000313" key="9">
    <source>
        <dbReference type="EMBL" id="KAK8846767.1"/>
    </source>
</evidence>
<feature type="domain" description="C2H2-type" evidence="8">
    <location>
        <begin position="427"/>
        <end position="453"/>
    </location>
</feature>
<dbReference type="PANTHER" id="PTHR40626">
    <property type="entry name" value="MIP31509P"/>
    <property type="match status" value="1"/>
</dbReference>
<dbReference type="RefSeq" id="XP_066800717.1">
    <property type="nucleotide sequence ID" value="XM_066948944.1"/>
</dbReference>
<evidence type="ECO:0000313" key="10">
    <source>
        <dbReference type="Proteomes" id="UP001388673"/>
    </source>
</evidence>
<dbReference type="GeneID" id="92183113"/>
<dbReference type="GO" id="GO:0005634">
    <property type="term" value="C:nucleus"/>
    <property type="evidence" value="ECO:0007669"/>
    <property type="project" value="UniProtKB-SubCell"/>
</dbReference>
<dbReference type="GO" id="GO:0000785">
    <property type="term" value="C:chromatin"/>
    <property type="evidence" value="ECO:0007669"/>
    <property type="project" value="TreeGrafter"/>
</dbReference>
<evidence type="ECO:0000256" key="3">
    <source>
        <dbReference type="ARBA" id="ARBA00022737"/>
    </source>
</evidence>
<dbReference type="Pfam" id="PF00096">
    <property type="entry name" value="zf-C2H2"/>
    <property type="match status" value="1"/>
</dbReference>
<protein>
    <recommendedName>
        <fullName evidence="8">C2H2-type domain-containing protein</fullName>
    </recommendedName>
</protein>
<dbReference type="PANTHER" id="PTHR40626:SF11">
    <property type="entry name" value="ZINC FINGER PROTEIN YPR022C"/>
    <property type="match status" value="1"/>
</dbReference>
<dbReference type="Gene3D" id="3.30.160.60">
    <property type="entry name" value="Classic Zinc Finger"/>
    <property type="match status" value="2"/>
</dbReference>
<dbReference type="AlphaFoldDB" id="A0AAW0YVQ0"/>
<keyword evidence="3" id="KW-0677">Repeat</keyword>
<dbReference type="KEGG" id="kne:92183113"/>
<sequence>MSTSLVSDPLSFASFPFIDNDSSLAFPSPPPSVIHSEKDPILKLDIDSVEYSSPHPTFSLLESLDDPTRSVEASPVTSSCTPTSFHLVSPKTVIADVASTNQTSSFQEEPGDPDTAEALSNHHLQRYLYYRGLAAKAEADRAAELAKAQTIENDQQLESFFAPSAKSDIFMSGADHIAFYKDNTIPQNSDEMLAYQSQQFNAPSYYGVSQAGSNWAQPAQSFNYHPHSSQAALHNAQAQAHLQAADAARFQAQQQRSMSMSSYYMGDNARASFDAQQGLNVFPRQSISTGVSVQSPPYPSTPTYASVPNVVGQHTTKSATSSSLPSFAIVGPSPGVRRAHSHESVDESEDELAEYSPRGYSVEDVKPIVSGVSVTNAHGGGRGYVPGQTPDDPKKKHRCQICGRGFARAFNLKSHVQTHNPLRPKPHQCPHASCKRGFSRLHDLERHRQGIHSDGPLVEAKRQGVAPAIARAQGRIQKRAETGSLI</sequence>
<evidence type="ECO:0000256" key="6">
    <source>
        <dbReference type="ARBA" id="ARBA00023242"/>
    </source>
</evidence>
<keyword evidence="2" id="KW-0479">Metal-binding</keyword>
<evidence type="ECO:0000256" key="5">
    <source>
        <dbReference type="ARBA" id="ARBA00022833"/>
    </source>
</evidence>
<dbReference type="InterPro" id="IPR051059">
    <property type="entry name" value="VerF-like"/>
</dbReference>
<keyword evidence="6" id="KW-0539">Nucleus</keyword>
<feature type="domain" description="C2H2-type" evidence="8">
    <location>
        <begin position="397"/>
        <end position="424"/>
    </location>
</feature>
<evidence type="ECO:0000256" key="4">
    <source>
        <dbReference type="ARBA" id="ARBA00022771"/>
    </source>
</evidence>
<dbReference type="GO" id="GO:0000981">
    <property type="term" value="F:DNA-binding transcription factor activity, RNA polymerase II-specific"/>
    <property type="evidence" value="ECO:0007669"/>
    <property type="project" value="InterPro"/>
</dbReference>
<proteinExistence type="predicted"/>
<keyword evidence="5" id="KW-0862">Zinc</keyword>
<evidence type="ECO:0000259" key="8">
    <source>
        <dbReference type="PROSITE" id="PS50157"/>
    </source>
</evidence>
<dbReference type="Proteomes" id="UP001388673">
    <property type="component" value="Unassembled WGS sequence"/>
</dbReference>
<gene>
    <name evidence="9" type="ORF">IAR55_005855</name>
</gene>
<dbReference type="SUPFAM" id="SSF57667">
    <property type="entry name" value="beta-beta-alpha zinc fingers"/>
    <property type="match status" value="1"/>
</dbReference>
<organism evidence="9 10">
    <name type="scientific">Kwoniella newhampshirensis</name>
    <dbReference type="NCBI Taxonomy" id="1651941"/>
    <lineage>
        <taxon>Eukaryota</taxon>
        <taxon>Fungi</taxon>
        <taxon>Dikarya</taxon>
        <taxon>Basidiomycota</taxon>
        <taxon>Agaricomycotina</taxon>
        <taxon>Tremellomycetes</taxon>
        <taxon>Tremellales</taxon>
        <taxon>Cryptococcaceae</taxon>
        <taxon>Kwoniella</taxon>
    </lineage>
</organism>
<accession>A0AAW0YVQ0</accession>
<name>A0AAW0YVQ0_9TREE</name>
<keyword evidence="10" id="KW-1185">Reference proteome</keyword>